<reference evidence="1" key="1">
    <citation type="journal article" date="2018" name="Clin. Microbiol. Infect.">
        <title>Faecal carriage of optrA-positive enterococci in asymptomatic healthy humans in Hangzhou, China.</title>
        <authorList>
            <person name="Cai J."/>
            <person name="Schwarz S."/>
            <person name="Chi D."/>
            <person name="Wang Z."/>
            <person name="Zhang R."/>
            <person name="Wang Y."/>
        </authorList>
    </citation>
    <scope>NUCLEOTIDE SEQUENCE</scope>
    <source>
        <strain evidence="1">C674</strain>
    </source>
</reference>
<sequence>MHSQGKSDSKKCYHSYIEGGLGDFPLTRCFESQRWLRSVSSSGHRELYGGH</sequence>
<protein>
    <submittedName>
        <fullName evidence="1">Uncharacterized protein</fullName>
    </submittedName>
</protein>
<organism evidence="1">
    <name type="scientific">Enterococcus avium</name>
    <name type="common">Streptococcus avium</name>
    <dbReference type="NCBI Taxonomy" id="33945"/>
    <lineage>
        <taxon>Bacteria</taxon>
        <taxon>Bacillati</taxon>
        <taxon>Bacillota</taxon>
        <taxon>Bacilli</taxon>
        <taxon>Lactobacillales</taxon>
        <taxon>Enterococcaceae</taxon>
        <taxon>Enterococcus</taxon>
    </lineage>
</organism>
<accession>A0A346D8W3</accession>
<proteinExistence type="predicted"/>
<evidence type="ECO:0000313" key="1">
    <source>
        <dbReference type="EMBL" id="AXM43502.1"/>
    </source>
</evidence>
<dbReference type="EMBL" id="MH018573">
    <property type="protein sequence ID" value="AXM43502.1"/>
    <property type="molecule type" value="Genomic_DNA"/>
</dbReference>
<name>A0A346D8W3_ENTAV</name>
<dbReference type="AlphaFoldDB" id="A0A346D8W3"/>